<dbReference type="EMBL" id="LXER01000017">
    <property type="protein sequence ID" value="OAT32169.1"/>
    <property type="molecule type" value="Genomic_DNA"/>
</dbReference>
<sequence>MTGVSHFDLYPFILLNLAFSLQAAYAAPLILLAQTRQAERDKAHGEADALHREDLAQANEKRLKFAAEQAEQMIKLIEMNTELTNVTKQLTERIEIITDQLHKQLIK</sequence>
<evidence type="ECO:0000313" key="2">
    <source>
        <dbReference type="EMBL" id="OAT32169.1"/>
    </source>
</evidence>
<dbReference type="Pfam" id="PF06210">
    <property type="entry name" value="DUF1003"/>
    <property type="match status" value="1"/>
</dbReference>
<evidence type="ECO:0000313" key="3">
    <source>
        <dbReference type="Proteomes" id="UP000078410"/>
    </source>
</evidence>
<dbReference type="Proteomes" id="UP000078410">
    <property type="component" value="Unassembled WGS sequence"/>
</dbReference>
<organism evidence="2 3">
    <name type="scientific">Buttiauxella brennerae ATCC 51605</name>
    <dbReference type="NCBI Taxonomy" id="1354251"/>
    <lineage>
        <taxon>Bacteria</taxon>
        <taxon>Pseudomonadati</taxon>
        <taxon>Pseudomonadota</taxon>
        <taxon>Gammaproteobacteria</taxon>
        <taxon>Enterobacterales</taxon>
        <taxon>Enterobacteriaceae</taxon>
        <taxon>Buttiauxella</taxon>
    </lineage>
</organism>
<gene>
    <name evidence="2" type="ORF">M975_2061</name>
</gene>
<dbReference type="PANTHER" id="PTHR41386:SF1">
    <property type="entry name" value="MEMBRANE PROTEIN"/>
    <property type="match status" value="1"/>
</dbReference>
<keyword evidence="1" id="KW-1133">Transmembrane helix</keyword>
<proteinExistence type="predicted"/>
<keyword evidence="3" id="KW-1185">Reference proteome</keyword>
<protein>
    <submittedName>
        <fullName evidence="2">Putative membrane protein</fullName>
    </submittedName>
</protein>
<dbReference type="AlphaFoldDB" id="A0A1B7IR06"/>
<comment type="caution">
    <text evidence="2">The sequence shown here is derived from an EMBL/GenBank/DDBJ whole genome shotgun (WGS) entry which is preliminary data.</text>
</comment>
<dbReference type="PANTHER" id="PTHR41386">
    <property type="entry name" value="INTEGRAL MEMBRANE PROTEIN-RELATED"/>
    <property type="match status" value="1"/>
</dbReference>
<evidence type="ECO:0000256" key="1">
    <source>
        <dbReference type="SAM" id="Phobius"/>
    </source>
</evidence>
<dbReference type="InterPro" id="IPR010406">
    <property type="entry name" value="DUF1003"/>
</dbReference>
<keyword evidence="1" id="KW-0472">Membrane</keyword>
<accession>A0A1B7IR06</accession>
<dbReference type="PATRIC" id="fig|1354251.4.peg.2133"/>
<reference evidence="2 3" key="1">
    <citation type="submission" date="2016-04" db="EMBL/GenBank/DDBJ databases">
        <title>ATOL: Assembling a taxonomically balanced genome-scale reconstruction of the evolutionary history of the Enterobacteriaceae.</title>
        <authorList>
            <person name="Plunkett G.III."/>
            <person name="Neeno-Eckwall E.C."/>
            <person name="Glasner J.D."/>
            <person name="Perna N.T."/>
        </authorList>
    </citation>
    <scope>NUCLEOTIDE SEQUENCE [LARGE SCALE GENOMIC DNA]</scope>
    <source>
        <strain evidence="2 3">ATCC 51605</strain>
    </source>
</reference>
<keyword evidence="1" id="KW-0812">Transmembrane</keyword>
<feature type="transmembrane region" description="Helical" evidence="1">
    <location>
        <begin position="12"/>
        <end position="33"/>
    </location>
</feature>
<name>A0A1B7IR06_9ENTR</name>